<organism evidence="13">
    <name type="scientific">Trieres chinensis</name>
    <name type="common">Marine centric diatom</name>
    <name type="synonym">Odontella sinensis</name>
    <dbReference type="NCBI Taxonomy" id="1514140"/>
    <lineage>
        <taxon>Eukaryota</taxon>
        <taxon>Sar</taxon>
        <taxon>Stramenopiles</taxon>
        <taxon>Ochrophyta</taxon>
        <taxon>Bacillariophyta</taxon>
        <taxon>Mediophyceae</taxon>
        <taxon>Biddulphiophycidae</taxon>
        <taxon>Eupodiscales</taxon>
        <taxon>Parodontellaceae</taxon>
        <taxon>Trieres</taxon>
    </lineage>
</organism>
<keyword evidence="7" id="KW-0210">Decarboxylase</keyword>
<dbReference type="PROSITE" id="PS50975">
    <property type="entry name" value="ATP_GRASP"/>
    <property type="match status" value="1"/>
</dbReference>
<comment type="pathway">
    <text evidence="2">Purine metabolism; IMP biosynthesis via de novo pathway; 5-amino-1-(5-phospho-D-ribosyl)imidazole-4-carboxylate from 5-amino-1-(5-phospho-D-ribosyl)imidazole (carboxylase route): step 1/1.</text>
</comment>
<evidence type="ECO:0000256" key="2">
    <source>
        <dbReference type="ARBA" id="ARBA00004747"/>
    </source>
</evidence>
<dbReference type="InterPro" id="IPR011054">
    <property type="entry name" value="Rudment_hybrid_motif"/>
</dbReference>
<dbReference type="NCBIfam" id="TIGR01162">
    <property type="entry name" value="purE"/>
    <property type="match status" value="1"/>
</dbReference>
<evidence type="ECO:0000256" key="6">
    <source>
        <dbReference type="ARBA" id="ARBA00022755"/>
    </source>
</evidence>
<comment type="similarity">
    <text evidence="3">In the C-terminal section; belongs to the AIR carboxylase family. Class I subfamily.</text>
</comment>
<accession>A0A7S2E8R3</accession>
<evidence type="ECO:0000256" key="10">
    <source>
        <dbReference type="ARBA" id="ARBA00031607"/>
    </source>
</evidence>
<dbReference type="Gene3D" id="3.30.1490.20">
    <property type="entry name" value="ATP-grasp fold, A domain"/>
    <property type="match status" value="1"/>
</dbReference>
<dbReference type="Pfam" id="PF02222">
    <property type="entry name" value="ATP-grasp"/>
    <property type="match status" value="1"/>
</dbReference>
<gene>
    <name evidence="13" type="ORF">OSIN01602_LOCUS1693</name>
</gene>
<dbReference type="GO" id="GO:0005524">
    <property type="term" value="F:ATP binding"/>
    <property type="evidence" value="ECO:0007669"/>
    <property type="project" value="UniProtKB-UniRule"/>
</dbReference>
<dbReference type="SUPFAM" id="SSF56059">
    <property type="entry name" value="Glutathione synthetase ATP-binding domain-like"/>
    <property type="match status" value="1"/>
</dbReference>
<keyword evidence="8 11" id="KW-0067">ATP-binding</keyword>
<dbReference type="Gene3D" id="3.30.470.20">
    <property type="entry name" value="ATP-grasp fold, B domain"/>
    <property type="match status" value="1"/>
</dbReference>
<dbReference type="EMBL" id="HBGO01002984">
    <property type="protein sequence ID" value="CAD9322022.1"/>
    <property type="molecule type" value="Transcribed_RNA"/>
</dbReference>
<keyword evidence="5 11" id="KW-0547">Nucleotide-binding</keyword>
<evidence type="ECO:0000256" key="7">
    <source>
        <dbReference type="ARBA" id="ARBA00022793"/>
    </source>
</evidence>
<dbReference type="InterPro" id="IPR016301">
    <property type="entry name" value="Ade2_fungi/plant"/>
</dbReference>
<evidence type="ECO:0000256" key="4">
    <source>
        <dbReference type="ARBA" id="ARBA00012329"/>
    </source>
</evidence>
<dbReference type="GO" id="GO:0004638">
    <property type="term" value="F:phosphoribosylaminoimidazole carboxylase activity"/>
    <property type="evidence" value="ECO:0007669"/>
    <property type="project" value="UniProtKB-EC"/>
</dbReference>
<sequence>MSSSSSIDSLPTEPTSYRVGCVGGGQLGRMMALESPRLNVSMTFLDPSGPSAPAAQVAGKEAVLQGKLDDDAKLRELAGGCDVVTFEIEHVGVGTLSKMEEEGTNVQPSSRVVGIIQDKLTQKRHFQEHDVPLPPFVDIPDVKSIHDAAGRLGLPIMLKARKGGYDGRGNAVLNDTSDEAIAEALTSLGAGGKTEDLGLYAEGWIDFHKEVAVMVVRSTSGETRAYPTVTAVQTDSICRVVLAPARGVPASVRHRCEAVAMKAIDSLGNGATGVFGVELFLTRGEGGDPSKMGVLLNEVAPRPHNTGHYTQDACAVSQFENHLRAVCGLPLGDTSMCVGAAAMVNVLGAKSGTTEDTLRGSNAALAVPRATVHWYGKAGCRKGRKMGHINLTADSHGELDGRLKDLLALEDIPESVIPGDGLGKSPLVGVIMGSQSDLPTMQAAVEILKKFGVPYEVDIVSAHRTPDKLCSYSRSAAERGLQCIIAGAGGAAHLPGMVASMTPLPVVGVPIKTSTLNGQDSLLSIVQMPRGIPVATVAIGNAQNAGLLAVRILASSRPELREQMETYQRELKEMVNDMSDRLTALGSDAFLEGMENKSKAVNV</sequence>
<dbReference type="HAMAP" id="MF_01928">
    <property type="entry name" value="PurK"/>
    <property type="match status" value="1"/>
</dbReference>
<dbReference type="SUPFAM" id="SSF52255">
    <property type="entry name" value="N5-CAIR mutase (phosphoribosylaminoimidazole carboxylase, PurE)"/>
    <property type="match status" value="1"/>
</dbReference>
<dbReference type="NCBIfam" id="TIGR01161">
    <property type="entry name" value="purK"/>
    <property type="match status" value="1"/>
</dbReference>
<protein>
    <recommendedName>
        <fullName evidence="4">phosphoribosylaminoimidazole carboxylase</fullName>
        <ecNumber evidence="4">4.1.1.21</ecNumber>
    </recommendedName>
    <alternativeName>
        <fullName evidence="10">AIR carboxylase</fullName>
    </alternativeName>
</protein>
<dbReference type="SUPFAM" id="SSF51246">
    <property type="entry name" value="Rudiment single hybrid motif"/>
    <property type="match status" value="1"/>
</dbReference>
<dbReference type="InterPro" id="IPR011761">
    <property type="entry name" value="ATP-grasp"/>
</dbReference>
<name>A0A7S2E8R3_TRICV</name>
<dbReference type="Gene3D" id="3.40.50.1970">
    <property type="match status" value="1"/>
</dbReference>
<dbReference type="InterPro" id="IPR000031">
    <property type="entry name" value="PurE_dom"/>
</dbReference>
<dbReference type="InterPro" id="IPR016185">
    <property type="entry name" value="PreATP-grasp_dom_sf"/>
</dbReference>
<dbReference type="Pfam" id="PF00731">
    <property type="entry name" value="AIRC"/>
    <property type="match status" value="1"/>
</dbReference>
<dbReference type="Gene3D" id="3.40.50.20">
    <property type="match status" value="1"/>
</dbReference>
<dbReference type="GO" id="GO:0046872">
    <property type="term" value="F:metal ion binding"/>
    <property type="evidence" value="ECO:0007669"/>
    <property type="project" value="InterPro"/>
</dbReference>
<dbReference type="PANTHER" id="PTHR11609:SF5">
    <property type="entry name" value="PHOSPHORIBOSYLAMINOIMIDAZOLE CARBOXYLASE"/>
    <property type="match status" value="1"/>
</dbReference>
<dbReference type="PANTHER" id="PTHR11609">
    <property type="entry name" value="PURINE BIOSYNTHESIS PROTEIN 6/7, PUR6/7"/>
    <property type="match status" value="1"/>
</dbReference>
<dbReference type="InterPro" id="IPR033747">
    <property type="entry name" value="PurE_ClassI"/>
</dbReference>
<evidence type="ECO:0000256" key="8">
    <source>
        <dbReference type="ARBA" id="ARBA00022840"/>
    </source>
</evidence>
<evidence type="ECO:0000256" key="9">
    <source>
        <dbReference type="ARBA" id="ARBA00023239"/>
    </source>
</evidence>
<evidence type="ECO:0000259" key="12">
    <source>
        <dbReference type="PROSITE" id="PS50975"/>
    </source>
</evidence>
<dbReference type="Pfam" id="PF17769">
    <property type="entry name" value="PurK_C"/>
    <property type="match status" value="1"/>
</dbReference>
<dbReference type="InterPro" id="IPR040686">
    <property type="entry name" value="PurK_C"/>
</dbReference>
<evidence type="ECO:0000256" key="1">
    <source>
        <dbReference type="ARBA" id="ARBA00001244"/>
    </source>
</evidence>
<dbReference type="SMART" id="SM01001">
    <property type="entry name" value="AIRC"/>
    <property type="match status" value="1"/>
</dbReference>
<dbReference type="AlphaFoldDB" id="A0A7S2E8R3"/>
<proteinExistence type="inferred from homology"/>
<reference evidence="13" key="1">
    <citation type="submission" date="2021-01" db="EMBL/GenBank/DDBJ databases">
        <authorList>
            <person name="Corre E."/>
            <person name="Pelletier E."/>
            <person name="Niang G."/>
            <person name="Scheremetjew M."/>
            <person name="Finn R."/>
            <person name="Kale V."/>
            <person name="Holt S."/>
            <person name="Cochrane G."/>
            <person name="Meng A."/>
            <person name="Brown T."/>
            <person name="Cohen L."/>
        </authorList>
    </citation>
    <scope>NUCLEOTIDE SEQUENCE</scope>
    <source>
        <strain evidence="13">Grunow 1884</strain>
    </source>
</reference>
<dbReference type="EC" id="4.1.1.21" evidence="4"/>
<evidence type="ECO:0000313" key="13">
    <source>
        <dbReference type="EMBL" id="CAD9322022.1"/>
    </source>
</evidence>
<evidence type="ECO:0000256" key="11">
    <source>
        <dbReference type="PROSITE-ProRule" id="PRU00409"/>
    </source>
</evidence>
<evidence type="ECO:0000256" key="3">
    <source>
        <dbReference type="ARBA" id="ARBA00006114"/>
    </source>
</evidence>
<keyword evidence="9" id="KW-0456">Lyase</keyword>
<dbReference type="InterPro" id="IPR003135">
    <property type="entry name" value="ATP-grasp_carboxylate-amine"/>
</dbReference>
<dbReference type="NCBIfam" id="NF004679">
    <property type="entry name" value="PRK06019.1-5"/>
    <property type="match status" value="1"/>
</dbReference>
<dbReference type="PIRSF" id="PIRSF001340">
    <property type="entry name" value="AIR_carboxylase"/>
    <property type="match status" value="1"/>
</dbReference>
<evidence type="ECO:0000256" key="5">
    <source>
        <dbReference type="ARBA" id="ARBA00022741"/>
    </source>
</evidence>
<dbReference type="InterPro" id="IPR054350">
    <property type="entry name" value="PurT/PurK_preATP-grasp"/>
</dbReference>
<dbReference type="FunFam" id="3.30.470.20:FF:000037">
    <property type="entry name" value="Phosphoribosylaminoimidazole carboxylase, chloroplastic"/>
    <property type="match status" value="1"/>
</dbReference>
<keyword evidence="6" id="KW-0658">Purine biosynthesis</keyword>
<feature type="domain" description="ATP-grasp" evidence="12">
    <location>
        <begin position="123"/>
        <end position="327"/>
    </location>
</feature>
<dbReference type="SUPFAM" id="SSF52440">
    <property type="entry name" value="PreATP-grasp domain"/>
    <property type="match status" value="1"/>
</dbReference>
<dbReference type="GO" id="GO:0006189">
    <property type="term" value="P:'de novo' IMP biosynthetic process"/>
    <property type="evidence" value="ECO:0007669"/>
    <property type="project" value="UniProtKB-UniPathway"/>
</dbReference>
<comment type="catalytic activity">
    <reaction evidence="1">
        <text>5-amino-1-(5-phospho-D-ribosyl)imidazole-4-carboxylate + H(+) = 5-amino-1-(5-phospho-beta-D-ribosyl)imidazole + CO2</text>
        <dbReference type="Rhea" id="RHEA:10792"/>
        <dbReference type="ChEBI" id="CHEBI:15378"/>
        <dbReference type="ChEBI" id="CHEBI:16526"/>
        <dbReference type="ChEBI" id="CHEBI:77657"/>
        <dbReference type="ChEBI" id="CHEBI:137981"/>
        <dbReference type="EC" id="4.1.1.21"/>
    </reaction>
</comment>
<dbReference type="UniPathway" id="UPA00074">
    <property type="reaction ID" value="UER00130"/>
</dbReference>
<dbReference type="Pfam" id="PF22660">
    <property type="entry name" value="RS_preATP-grasp-like"/>
    <property type="match status" value="1"/>
</dbReference>
<dbReference type="InterPro" id="IPR005875">
    <property type="entry name" value="PurK"/>
</dbReference>
<dbReference type="InterPro" id="IPR013815">
    <property type="entry name" value="ATP_grasp_subdomain_1"/>
</dbReference>
<dbReference type="HAMAP" id="MF_01929">
    <property type="entry name" value="PurE_classI"/>
    <property type="match status" value="1"/>
</dbReference>